<feature type="transmembrane region" description="Helical" evidence="3">
    <location>
        <begin position="61"/>
        <end position="79"/>
    </location>
</feature>
<feature type="transmembrane region" description="Helical" evidence="3">
    <location>
        <begin position="292"/>
        <end position="314"/>
    </location>
</feature>
<dbReference type="SUPFAM" id="SSF103473">
    <property type="entry name" value="MFS general substrate transporter"/>
    <property type="match status" value="1"/>
</dbReference>
<feature type="transmembrane region" description="Helical" evidence="3">
    <location>
        <begin position="131"/>
        <end position="157"/>
    </location>
</feature>
<feature type="transmembrane region" description="Helical" evidence="3">
    <location>
        <begin position="21"/>
        <end position="41"/>
    </location>
</feature>
<dbReference type="InterPro" id="IPR050375">
    <property type="entry name" value="MFS_TsgA-like"/>
</dbReference>
<keyword evidence="4" id="KW-0762">Sugar transport</keyword>
<feature type="transmembrane region" description="Helical" evidence="3">
    <location>
        <begin position="352"/>
        <end position="372"/>
    </location>
</feature>
<keyword evidence="3" id="KW-0472">Membrane</keyword>
<proteinExistence type="predicted"/>
<evidence type="ECO:0000256" key="2">
    <source>
        <dbReference type="ARBA" id="ARBA00022475"/>
    </source>
</evidence>
<evidence type="ECO:0000313" key="5">
    <source>
        <dbReference type="Proteomes" id="UP001354989"/>
    </source>
</evidence>
<feature type="transmembrane region" description="Helical" evidence="3">
    <location>
        <begin position="91"/>
        <end position="111"/>
    </location>
</feature>
<feature type="transmembrane region" description="Helical" evidence="3">
    <location>
        <begin position="178"/>
        <end position="196"/>
    </location>
</feature>
<dbReference type="Gene3D" id="1.20.1250.20">
    <property type="entry name" value="MFS general substrate transporter like domains"/>
    <property type="match status" value="2"/>
</dbReference>
<protein>
    <submittedName>
        <fullName evidence="4">Glucose transporter</fullName>
    </submittedName>
</protein>
<name>A0ABN6LB81_9BACT</name>
<feature type="transmembrane region" description="Helical" evidence="3">
    <location>
        <begin position="326"/>
        <end position="346"/>
    </location>
</feature>
<evidence type="ECO:0000313" key="4">
    <source>
        <dbReference type="EMBL" id="BDD00217.1"/>
    </source>
</evidence>
<keyword evidence="3" id="KW-0812">Transmembrane</keyword>
<dbReference type="PANTHER" id="PTHR43702">
    <property type="entry name" value="L-FUCOSE-PROTON SYMPORTER"/>
    <property type="match status" value="1"/>
</dbReference>
<comment type="subcellular location">
    <subcellularLocation>
        <location evidence="1">Cell inner membrane</location>
        <topology evidence="1">Multi-pass membrane protein</topology>
    </subcellularLocation>
</comment>
<keyword evidence="2" id="KW-1003">Cell membrane</keyword>
<keyword evidence="5" id="KW-1185">Reference proteome</keyword>
<accession>A0ABN6LB81</accession>
<gene>
    <name evidence="4" type="ORF">PEPS_24970</name>
</gene>
<evidence type="ECO:0000256" key="3">
    <source>
        <dbReference type="SAM" id="Phobius"/>
    </source>
</evidence>
<sequence length="442" mass="47122">MAEVMTKENKQTKETNYTGPFMIMVGLFFIVGFLTVVNQQFQAPLKEAFLSDAGSLKNTLTTLLTFAFFMGFPTMGNISSRWAEAFGYKNTLIRGLIMLLVGLAVFVSSALAGLDMGSMAFGAASVPYAYFIFLIGSYILGCSIATLQVVINPYLAVCQVPGTSSVTRMSIGGSSNSIGTTIAPLFVTYLVFGNVAPTVDKVISPFFVLIAVVAVVAFLVSRLNLPEVASSASEGGEVAKLKNSVWSYRHLVLGVVGIFVYVGAEVCIGANINLYAENLGKIGAISKTTDFLFWKELAVPSLMASLYWGGMLVGRLCGSFLSKISGSVQLTATTIIAIVLIVTAMLTSNPWYLVGVGLVHSVMWGAIFSLAIDKLGVYTSKGSGALMIGVAGGAILPWVQGIFADALGGWSMTWVLVIACEVYLLFYALVGHKHNFTKEITE</sequence>
<dbReference type="InterPro" id="IPR036259">
    <property type="entry name" value="MFS_trans_sf"/>
</dbReference>
<feature type="transmembrane region" description="Helical" evidence="3">
    <location>
        <begin position="202"/>
        <end position="220"/>
    </location>
</feature>
<keyword evidence="4" id="KW-0813">Transport</keyword>
<feature type="transmembrane region" description="Helical" evidence="3">
    <location>
        <begin position="409"/>
        <end position="430"/>
    </location>
</feature>
<keyword evidence="3" id="KW-1133">Transmembrane helix</keyword>
<dbReference type="RefSeq" id="WP_332919613.1">
    <property type="nucleotide sequence ID" value="NZ_AP025292.1"/>
</dbReference>
<dbReference type="Proteomes" id="UP001354989">
    <property type="component" value="Chromosome"/>
</dbReference>
<feature type="transmembrane region" description="Helical" evidence="3">
    <location>
        <begin position="251"/>
        <end position="272"/>
    </location>
</feature>
<evidence type="ECO:0000256" key="1">
    <source>
        <dbReference type="ARBA" id="ARBA00004429"/>
    </source>
</evidence>
<feature type="transmembrane region" description="Helical" evidence="3">
    <location>
        <begin position="384"/>
        <end position="403"/>
    </location>
</feature>
<dbReference type="EMBL" id="AP025292">
    <property type="protein sequence ID" value="BDD00217.1"/>
    <property type="molecule type" value="Genomic_DNA"/>
</dbReference>
<dbReference type="PANTHER" id="PTHR43702:SF3">
    <property type="entry name" value="PROTEIN TSGA"/>
    <property type="match status" value="1"/>
</dbReference>
<organism evidence="4 5">
    <name type="scientific">Persicobacter psychrovividus</name>
    <dbReference type="NCBI Taxonomy" id="387638"/>
    <lineage>
        <taxon>Bacteria</taxon>
        <taxon>Pseudomonadati</taxon>
        <taxon>Bacteroidota</taxon>
        <taxon>Cytophagia</taxon>
        <taxon>Cytophagales</taxon>
        <taxon>Persicobacteraceae</taxon>
        <taxon>Persicobacter</taxon>
    </lineage>
</organism>
<reference evidence="4 5" key="1">
    <citation type="submission" date="2021-12" db="EMBL/GenBank/DDBJ databases">
        <title>Genome sequencing of bacteria with rrn-lacking chromosome and rrn-plasmid.</title>
        <authorList>
            <person name="Anda M."/>
            <person name="Iwasaki W."/>
        </authorList>
    </citation>
    <scope>NUCLEOTIDE SEQUENCE [LARGE SCALE GENOMIC DNA]</scope>
    <source>
        <strain evidence="4 5">NBRC 101262</strain>
    </source>
</reference>